<evidence type="ECO:0000313" key="1">
    <source>
        <dbReference type="EMBL" id="ALR21879.1"/>
    </source>
</evidence>
<sequence>MDAQGRNAIYHPWVMDTCLAEYQNPFKMAHSINLYACDDEVALTAYQSCAALGIGVALCQTVRWEEGSITGCNYKLRFATELEWTAAMFVI</sequence>
<dbReference type="AlphaFoldDB" id="A0A0S3F2J7"/>
<proteinExistence type="predicted"/>
<gene>
    <name evidence="1" type="ORF">ATN00_17865</name>
</gene>
<organism evidence="1 2">
    <name type="scientific">Sphingobium baderi</name>
    <dbReference type="NCBI Taxonomy" id="1332080"/>
    <lineage>
        <taxon>Bacteria</taxon>
        <taxon>Pseudomonadati</taxon>
        <taxon>Pseudomonadota</taxon>
        <taxon>Alphaproteobacteria</taxon>
        <taxon>Sphingomonadales</taxon>
        <taxon>Sphingomonadaceae</taxon>
        <taxon>Sphingobium</taxon>
    </lineage>
</organism>
<accession>A0A0S3F2J7</accession>
<name>A0A0S3F2J7_9SPHN</name>
<keyword evidence="2" id="KW-1185">Reference proteome</keyword>
<dbReference type="EMBL" id="CP013264">
    <property type="protein sequence ID" value="ALR21879.1"/>
    <property type="molecule type" value="Genomic_DNA"/>
</dbReference>
<reference evidence="1 2" key="1">
    <citation type="submission" date="2015-11" db="EMBL/GenBank/DDBJ databases">
        <title>A Two-component Flavoprotein Monooxygenase System MeaXY Responsible for para-Hydroxylation of 2-Methyl-6-ethylaniline and 2,6-Diethylaniline in Sphingobium baderi DE-13.</title>
        <authorList>
            <person name="Cheng M."/>
            <person name="Meng Q."/>
            <person name="Yang Y."/>
            <person name="Chu C."/>
            <person name="Yan X."/>
            <person name="He J."/>
            <person name="Li S."/>
        </authorList>
    </citation>
    <scope>NUCLEOTIDE SEQUENCE [LARGE SCALE GENOMIC DNA]</scope>
    <source>
        <strain evidence="1 2">DE-13</strain>
    </source>
</reference>
<dbReference type="Proteomes" id="UP000056968">
    <property type="component" value="Chromosome"/>
</dbReference>
<protein>
    <submittedName>
        <fullName evidence="1">Uncharacterized protein</fullName>
    </submittedName>
</protein>
<dbReference type="KEGG" id="sbd:ATN00_17865"/>
<evidence type="ECO:0000313" key="2">
    <source>
        <dbReference type="Proteomes" id="UP000056968"/>
    </source>
</evidence>